<organism evidence="1">
    <name type="scientific">Magnetococcus massalia (strain MO-1)</name>
    <dbReference type="NCBI Taxonomy" id="451514"/>
    <lineage>
        <taxon>Bacteria</taxon>
        <taxon>Pseudomonadati</taxon>
        <taxon>Pseudomonadota</taxon>
        <taxon>Magnetococcia</taxon>
        <taxon>Magnetococcales</taxon>
        <taxon>Magnetococcaceae</taxon>
        <taxon>Magnetococcus</taxon>
    </lineage>
</organism>
<evidence type="ECO:0008006" key="2">
    <source>
        <dbReference type="Google" id="ProtNLM"/>
    </source>
</evidence>
<proteinExistence type="predicted"/>
<dbReference type="Pfam" id="PF13189">
    <property type="entry name" value="Cytidylate_kin2"/>
    <property type="match status" value="1"/>
</dbReference>
<reference evidence="1" key="1">
    <citation type="submission" date="2015-04" db="EMBL/GenBank/DDBJ databases">
        <authorList>
            <person name="Syromyatnikov M.Y."/>
            <person name="Popov V.N."/>
        </authorList>
    </citation>
    <scope>NUCLEOTIDE SEQUENCE</scope>
    <source>
        <strain evidence="1">MO-1</strain>
    </source>
</reference>
<gene>
    <name evidence="1" type="ORF">MAGMO_0914</name>
</gene>
<dbReference type="AlphaFoldDB" id="A0A1S7LFD1"/>
<name>A0A1S7LFD1_MAGMO</name>
<evidence type="ECO:0000313" key="1">
    <source>
        <dbReference type="EMBL" id="CRH05113.1"/>
    </source>
</evidence>
<accession>A0A1S7LFD1</accession>
<sequence>MPHTIIQNTYFDEKKKSKARALVAIAGEYGAGAEEVGKLLADALGVQFFDPPLLQHIVQEAEENQALHDRLDLLLPSKMDKWIDKLLSKGRKKGTVSYLHLVKAIMGIVPRGGVIVGMGAHLILSGQRVFRLKIEAGPAYCADNIARKAGVDLAAAKKLCNKVDRERVKFVKEIYERFPTDDTYYDLVLSAESFSPERMSKMALKAMCLSGYEISTKICDESKG</sequence>
<dbReference type="Gene3D" id="3.40.50.300">
    <property type="entry name" value="P-loop containing nucleotide triphosphate hydrolases"/>
    <property type="match status" value="1"/>
</dbReference>
<dbReference type="EMBL" id="LO017727">
    <property type="protein sequence ID" value="CRH05113.1"/>
    <property type="molecule type" value="Genomic_DNA"/>
</dbReference>
<dbReference type="InterPro" id="IPR027417">
    <property type="entry name" value="P-loop_NTPase"/>
</dbReference>
<protein>
    <recommendedName>
        <fullName evidence="2">Cytidylate kinase-like family protein</fullName>
    </recommendedName>
</protein>